<keyword evidence="12" id="KW-1185">Reference proteome</keyword>
<feature type="domain" description="Orn/DAP/Arg decarboxylase 2 C-terminal" evidence="9">
    <location>
        <begin position="338"/>
        <end position="427"/>
    </location>
</feature>
<dbReference type="PANTHER" id="PTHR43727:SF2">
    <property type="entry name" value="GROUP IV DECARBOXYLASE"/>
    <property type="match status" value="1"/>
</dbReference>
<dbReference type="CDD" id="cd06828">
    <property type="entry name" value="PLPDE_III_DapDC"/>
    <property type="match status" value="1"/>
</dbReference>
<dbReference type="InterPro" id="IPR009006">
    <property type="entry name" value="Ala_racemase/Decarboxylase_C"/>
</dbReference>
<dbReference type="EMBL" id="JBHSHP010000059">
    <property type="protein sequence ID" value="MFC4756241.1"/>
    <property type="molecule type" value="Genomic_DNA"/>
</dbReference>
<feature type="modified residue" description="N6-(pyridoxal phosphate)lysine" evidence="6">
    <location>
        <position position="96"/>
    </location>
</feature>
<dbReference type="Proteomes" id="UP001595836">
    <property type="component" value="Unassembled WGS sequence"/>
</dbReference>
<dbReference type="PRINTS" id="PR01179">
    <property type="entry name" value="ODADCRBXLASE"/>
</dbReference>
<sequence length="472" mass="50401">MSAHPAGSRHEYPHAPAIGERPGDADALMNLAPAVWPRGARRREDGIVEFAGVAASELAAEYGTPLFVIDEDDFRSRCREMAAAFGGADRVHYASKAFLCTEVARWVAEEGLSLDVASGGELAIALRAGFPAERITVHGNNKSGDELRMSVRNGVGHVVIDAMSEIALLDRIAAEEGVVQDVFIRVTVGVEAHTHEFIATAHEDQKFGFSLSGGAAMEAVRAVFAAQNIRLTGLHSHIGSQIFEIDGFELAARRVIGLLRDIVDEFGAERTRQLDHLDLGGGLGISYVPSDDPPPVAQLAASLTEIVESFAREADLTPPTLVVEPGRAIAGPGTVTLYEVGVTKDVQLAGGESRRYVSVDGGMSDNIRTALYDAEYDARLVGRKSTATSVVSRLVGKHCESGDVVVRDLWMPEDVGAGDLVAVAATGAYCYSMSSRYNLIGRPAVVAVRDGRARLVLRRETLDDLTSLEVGQ</sequence>
<organism evidence="11 12">
    <name type="scientific">Dietzia aurantiaca</name>
    <dbReference type="NCBI Taxonomy" id="983873"/>
    <lineage>
        <taxon>Bacteria</taxon>
        <taxon>Bacillati</taxon>
        <taxon>Actinomycetota</taxon>
        <taxon>Actinomycetes</taxon>
        <taxon>Mycobacteriales</taxon>
        <taxon>Dietziaceae</taxon>
        <taxon>Dietzia</taxon>
    </lineage>
</organism>
<keyword evidence="5 6" id="KW-0456">Lyase</keyword>
<dbReference type="NCBIfam" id="TIGR01048">
    <property type="entry name" value="lysA"/>
    <property type="match status" value="1"/>
</dbReference>
<dbReference type="Pfam" id="PF02784">
    <property type="entry name" value="Orn_Arg_deC_N"/>
    <property type="match status" value="1"/>
</dbReference>
<evidence type="ECO:0000256" key="1">
    <source>
        <dbReference type="ARBA" id="ARBA00001933"/>
    </source>
</evidence>
<comment type="similarity">
    <text evidence="6">Belongs to the Orn/Lys/Arg decarboxylase class-II family. LysA subfamily.</text>
</comment>
<dbReference type="InterPro" id="IPR022643">
    <property type="entry name" value="De-COase2_C"/>
</dbReference>
<reference evidence="12" key="1">
    <citation type="journal article" date="2019" name="Int. J. Syst. Evol. Microbiol.">
        <title>The Global Catalogue of Microorganisms (GCM) 10K type strain sequencing project: providing services to taxonomists for standard genome sequencing and annotation.</title>
        <authorList>
            <consortium name="The Broad Institute Genomics Platform"/>
            <consortium name="The Broad Institute Genome Sequencing Center for Infectious Disease"/>
            <person name="Wu L."/>
            <person name="Ma J."/>
        </authorList>
    </citation>
    <scope>NUCLEOTIDE SEQUENCE [LARGE SCALE GENOMIC DNA]</scope>
    <source>
        <strain evidence="12">JCM 11882</strain>
    </source>
</reference>
<evidence type="ECO:0000256" key="3">
    <source>
        <dbReference type="ARBA" id="ARBA00022898"/>
    </source>
</evidence>
<comment type="cofactor">
    <cofactor evidence="1 6 8">
        <name>pyridoxal 5'-phosphate</name>
        <dbReference type="ChEBI" id="CHEBI:597326"/>
    </cofactor>
</comment>
<evidence type="ECO:0000256" key="8">
    <source>
        <dbReference type="RuleBase" id="RU003738"/>
    </source>
</evidence>
<keyword evidence="2 6" id="KW-0210">Decarboxylase</keyword>
<dbReference type="EC" id="4.1.1.20" evidence="6 7"/>
<feature type="domain" description="Orn/DAP/Arg decarboxylase 2 N-terminal" evidence="10">
    <location>
        <begin position="72"/>
        <end position="330"/>
    </location>
</feature>
<feature type="binding site" evidence="6">
    <location>
        <position position="429"/>
    </location>
    <ligand>
        <name>pyridoxal 5'-phosphate</name>
        <dbReference type="ChEBI" id="CHEBI:597326"/>
    </ligand>
</feature>
<keyword evidence="4 6" id="KW-0457">Lysine biosynthesis</keyword>
<evidence type="ECO:0000256" key="6">
    <source>
        <dbReference type="HAMAP-Rule" id="MF_02120"/>
    </source>
</evidence>
<feature type="binding site" evidence="6">
    <location>
        <begin position="324"/>
        <end position="327"/>
    </location>
    <ligand>
        <name>pyridoxal 5'-phosphate</name>
        <dbReference type="ChEBI" id="CHEBI:597326"/>
    </ligand>
</feature>
<feature type="binding site" evidence="6">
    <location>
        <position position="282"/>
    </location>
    <ligand>
        <name>pyridoxal 5'-phosphate</name>
        <dbReference type="ChEBI" id="CHEBI:597326"/>
    </ligand>
</feature>
<comment type="catalytic activity">
    <reaction evidence="6 8">
        <text>meso-2,6-diaminopimelate + H(+) = L-lysine + CO2</text>
        <dbReference type="Rhea" id="RHEA:15101"/>
        <dbReference type="ChEBI" id="CHEBI:15378"/>
        <dbReference type="ChEBI" id="CHEBI:16526"/>
        <dbReference type="ChEBI" id="CHEBI:32551"/>
        <dbReference type="ChEBI" id="CHEBI:57791"/>
        <dbReference type="EC" id="4.1.1.20"/>
    </reaction>
</comment>
<dbReference type="InterPro" id="IPR022653">
    <property type="entry name" value="De-COase2_pyr-phos_BS"/>
</dbReference>
<feature type="binding site" evidence="6">
    <location>
        <position position="400"/>
    </location>
    <ligand>
        <name>substrate</name>
    </ligand>
</feature>
<protein>
    <recommendedName>
        <fullName evidence="6 7">Diaminopimelate decarboxylase</fullName>
        <shortName evidence="6">DAP decarboxylase</shortName>
        <shortName evidence="6">DAPDC</shortName>
        <ecNumber evidence="6 7">4.1.1.20</ecNumber>
    </recommendedName>
</protein>
<evidence type="ECO:0000259" key="9">
    <source>
        <dbReference type="Pfam" id="PF00278"/>
    </source>
</evidence>
<dbReference type="PANTHER" id="PTHR43727">
    <property type="entry name" value="DIAMINOPIMELATE DECARBOXYLASE"/>
    <property type="match status" value="1"/>
</dbReference>
<dbReference type="SUPFAM" id="SSF50621">
    <property type="entry name" value="Alanine racemase C-terminal domain-like"/>
    <property type="match status" value="1"/>
</dbReference>
<dbReference type="RefSeq" id="WP_344993273.1">
    <property type="nucleotide sequence ID" value="NZ_BAABCD010000021.1"/>
</dbReference>
<comment type="pathway">
    <text evidence="6 8">Amino-acid biosynthesis; L-lysine biosynthesis via DAP pathway; L-lysine from DL-2,6-diaminopimelate: step 1/1.</text>
</comment>
<feature type="binding site" evidence="6">
    <location>
        <position position="372"/>
    </location>
    <ligand>
        <name>substrate</name>
    </ligand>
</feature>
<evidence type="ECO:0000256" key="7">
    <source>
        <dbReference type="NCBIfam" id="TIGR01048"/>
    </source>
</evidence>
<comment type="subunit">
    <text evidence="6">Homodimer.</text>
</comment>
<comment type="caution">
    <text evidence="11">The sequence shown here is derived from an EMBL/GenBank/DDBJ whole genome shotgun (WGS) entry which is preliminary data.</text>
</comment>
<feature type="binding site" evidence="6">
    <location>
        <position position="429"/>
    </location>
    <ligand>
        <name>substrate</name>
    </ligand>
</feature>
<dbReference type="InterPro" id="IPR022644">
    <property type="entry name" value="De-COase2_N"/>
</dbReference>
<evidence type="ECO:0000313" key="12">
    <source>
        <dbReference type="Proteomes" id="UP001595836"/>
    </source>
</evidence>
<dbReference type="InterPro" id="IPR000183">
    <property type="entry name" value="Orn/DAP/Arg_de-COase"/>
</dbReference>
<dbReference type="Pfam" id="PF00278">
    <property type="entry name" value="Orn_DAP_Arg_deC"/>
    <property type="match status" value="1"/>
</dbReference>
<feature type="binding site" evidence="6">
    <location>
        <position position="327"/>
    </location>
    <ligand>
        <name>substrate</name>
    </ligand>
</feature>
<evidence type="ECO:0000256" key="5">
    <source>
        <dbReference type="ARBA" id="ARBA00023239"/>
    </source>
</evidence>
<dbReference type="Gene3D" id="2.40.37.10">
    <property type="entry name" value="Lyase, Ornithine Decarboxylase, Chain A, domain 1"/>
    <property type="match status" value="1"/>
</dbReference>
<gene>
    <name evidence="6 11" type="primary">lysA</name>
    <name evidence="11" type="ORF">ACFO7U_15820</name>
</gene>
<dbReference type="InterPro" id="IPR029066">
    <property type="entry name" value="PLP-binding_barrel"/>
</dbReference>
<dbReference type="PRINTS" id="PR01181">
    <property type="entry name" value="DAPDCRBXLASE"/>
</dbReference>
<dbReference type="SUPFAM" id="SSF51419">
    <property type="entry name" value="PLP-binding barrel"/>
    <property type="match status" value="1"/>
</dbReference>
<feature type="binding site" evidence="6">
    <location>
        <position position="368"/>
    </location>
    <ligand>
        <name>substrate</name>
    </ligand>
</feature>
<keyword evidence="6" id="KW-0028">Amino-acid biosynthesis</keyword>
<evidence type="ECO:0000256" key="2">
    <source>
        <dbReference type="ARBA" id="ARBA00022793"/>
    </source>
</evidence>
<name>A0ABV9PTL6_9ACTN</name>
<dbReference type="PROSITE" id="PS00878">
    <property type="entry name" value="ODR_DC_2_1"/>
    <property type="match status" value="1"/>
</dbReference>
<evidence type="ECO:0000256" key="4">
    <source>
        <dbReference type="ARBA" id="ARBA00023154"/>
    </source>
</evidence>
<keyword evidence="3 6" id="KW-0663">Pyridoxal phosphate</keyword>
<evidence type="ECO:0000259" key="10">
    <source>
        <dbReference type="Pfam" id="PF02784"/>
    </source>
</evidence>
<accession>A0ABV9PTL6</accession>
<dbReference type="GO" id="GO:0008836">
    <property type="term" value="F:diaminopimelate decarboxylase activity"/>
    <property type="evidence" value="ECO:0007669"/>
    <property type="project" value="UniProtKB-EC"/>
</dbReference>
<evidence type="ECO:0000313" key="11">
    <source>
        <dbReference type="EMBL" id="MFC4756241.1"/>
    </source>
</evidence>
<dbReference type="PROSITE" id="PS00879">
    <property type="entry name" value="ODR_DC_2_2"/>
    <property type="match status" value="1"/>
</dbReference>
<dbReference type="InterPro" id="IPR002986">
    <property type="entry name" value="DAP_deCOOHase_LysA"/>
</dbReference>
<dbReference type="InterPro" id="IPR022657">
    <property type="entry name" value="De-COase2_CS"/>
</dbReference>
<proteinExistence type="inferred from homology"/>
<comment type="function">
    <text evidence="6">Specifically catalyzes the decarboxylation of meso-diaminopimelate (meso-DAP) to L-lysine.</text>
</comment>
<dbReference type="Gene3D" id="3.20.20.10">
    <property type="entry name" value="Alanine racemase"/>
    <property type="match status" value="1"/>
</dbReference>
<dbReference type="HAMAP" id="MF_02120">
    <property type="entry name" value="LysA"/>
    <property type="match status" value="1"/>
</dbReference>